<dbReference type="SUPFAM" id="SSF54897">
    <property type="entry name" value="Protease propeptides/inhibitors"/>
    <property type="match status" value="1"/>
</dbReference>
<keyword evidence="12" id="KW-1185">Reference proteome</keyword>
<organism evidence="11 12">
    <name type="scientific">Marasmius crinis-equi</name>
    <dbReference type="NCBI Taxonomy" id="585013"/>
    <lineage>
        <taxon>Eukaryota</taxon>
        <taxon>Fungi</taxon>
        <taxon>Dikarya</taxon>
        <taxon>Basidiomycota</taxon>
        <taxon>Agaricomycotina</taxon>
        <taxon>Agaricomycetes</taxon>
        <taxon>Agaricomycetidae</taxon>
        <taxon>Agaricales</taxon>
        <taxon>Marasmiineae</taxon>
        <taxon>Marasmiaceae</taxon>
        <taxon>Marasmius</taxon>
    </lineage>
</organism>
<feature type="binding site" evidence="8">
    <location>
        <position position="624"/>
    </location>
    <ligand>
        <name>Ca(2+)</name>
        <dbReference type="ChEBI" id="CHEBI:29108"/>
    </ligand>
</feature>
<dbReference type="EMBL" id="JBAHYK010000175">
    <property type="protein sequence ID" value="KAL0577149.1"/>
    <property type="molecule type" value="Genomic_DNA"/>
</dbReference>
<keyword evidence="5 8" id="KW-0720">Serine protease</keyword>
<dbReference type="SUPFAM" id="SSF52743">
    <property type="entry name" value="Subtilisin-like"/>
    <property type="match status" value="1"/>
</dbReference>
<feature type="binding site" evidence="8">
    <location>
        <position position="623"/>
    </location>
    <ligand>
        <name>Ca(2+)</name>
        <dbReference type="ChEBI" id="CHEBI:29108"/>
    </ligand>
</feature>
<feature type="binding site" evidence="8">
    <location>
        <position position="642"/>
    </location>
    <ligand>
        <name>Ca(2+)</name>
        <dbReference type="ChEBI" id="CHEBI:29108"/>
    </ligand>
</feature>
<dbReference type="Proteomes" id="UP001465976">
    <property type="component" value="Unassembled WGS sequence"/>
</dbReference>
<sequence>MHLRLTFLISTFVLQGLAVPTSQLSHVVHEKRALEPVDWHQSHRANADQVLSLRIGLKQQNLEKLEDMLWSVSHPSSEKYGQHWTQQQVADTFAPSSETVQGVLEWLTRSGFAADRVKLSGSKSWLMVKNAKVSEVEGLLKTVYHTYTHSTTGEKQIGCKEYSVPSDIQDHIDIIRPTVHFNHNPSPREPPVSNFKRSGANLGSPLSSKFRGPKQAAIPDLVSPSLDTCDQLTTLDCLRALYSIDYTPVATDKNTYGIVEFTPQAYLADDLDLFFANFSPTQVGDRPILVSIDGGVAQTDNQGSEFNAESDLDLQYSMGLVNPQPISLLQTGDILQGAVCFFYYTSSTILDPEIMKAADLTIGLTQSTAHFLRQLKPPIGGDDLSQDGLYPDPLPGGYKGKSCGIIAPPHVVSVSYSQNENTITPRSAMRQCTEYGKLGLMGTTVFYSSGDNGVAGNNDVCMDPNFTFNPEFPSTCPFVSSVGATQMDPGATVNDPESACMQVIVSGGGFSNMFPSEVIDRVPDYQANAVAGYMRNAELPFANSVFNSTGKSRGYPDLAASGANYIIAVNGQFSRVFGTSASAPVVGSIFTMINDARIAAGKSTVGFINPVIYSDTFAAAFNDITKGSNPGCGTTGFPATPGWDPVTGVGTPNLSKLMPLFLALP</sequence>
<evidence type="ECO:0000256" key="8">
    <source>
        <dbReference type="PROSITE-ProRule" id="PRU01032"/>
    </source>
</evidence>
<evidence type="ECO:0000256" key="9">
    <source>
        <dbReference type="SAM" id="SignalP"/>
    </source>
</evidence>
<dbReference type="CDD" id="cd04056">
    <property type="entry name" value="Peptidases_S53"/>
    <property type="match status" value="1"/>
</dbReference>
<evidence type="ECO:0000256" key="5">
    <source>
        <dbReference type="ARBA" id="ARBA00022825"/>
    </source>
</evidence>
<dbReference type="PANTHER" id="PTHR14218">
    <property type="entry name" value="PROTEASE S8 TRIPEPTIDYL PEPTIDASE I CLN2"/>
    <property type="match status" value="1"/>
</dbReference>
<feature type="chain" id="PRO_5045794079" description="Peptidase S53 domain-containing protein" evidence="9">
    <location>
        <begin position="19"/>
        <end position="665"/>
    </location>
</feature>
<evidence type="ECO:0000256" key="3">
    <source>
        <dbReference type="ARBA" id="ARBA00022723"/>
    </source>
</evidence>
<feature type="binding site" evidence="8">
    <location>
        <position position="644"/>
    </location>
    <ligand>
        <name>Ca(2+)</name>
        <dbReference type="ChEBI" id="CHEBI:29108"/>
    </ligand>
</feature>
<gene>
    <name evidence="11" type="ORF">V5O48_004825</name>
</gene>
<keyword evidence="2 8" id="KW-0645">Protease</keyword>
<keyword evidence="3 8" id="KW-0479">Metal-binding</keyword>
<feature type="active site" description="Charge relay system" evidence="8">
    <location>
        <position position="313"/>
    </location>
</feature>
<evidence type="ECO:0000259" key="10">
    <source>
        <dbReference type="PROSITE" id="PS51695"/>
    </source>
</evidence>
<reference evidence="11 12" key="1">
    <citation type="submission" date="2024-02" db="EMBL/GenBank/DDBJ databases">
        <title>A draft genome for the cacao thread blight pathogen Marasmius crinis-equi.</title>
        <authorList>
            <person name="Cohen S.P."/>
            <person name="Baruah I.K."/>
            <person name="Amoako-Attah I."/>
            <person name="Bukari Y."/>
            <person name="Meinhardt L.W."/>
            <person name="Bailey B.A."/>
        </authorList>
    </citation>
    <scope>NUCLEOTIDE SEQUENCE [LARGE SCALE GENOMIC DNA]</scope>
    <source>
        <strain evidence="11 12">GH-76</strain>
    </source>
</reference>
<protein>
    <recommendedName>
        <fullName evidence="10">Peptidase S53 domain-containing protein</fullName>
    </recommendedName>
</protein>
<dbReference type="Gene3D" id="3.40.50.200">
    <property type="entry name" value="Peptidase S8/S53 domain"/>
    <property type="match status" value="1"/>
</dbReference>
<accession>A0ABR3FP34</accession>
<comment type="caution">
    <text evidence="11">The sequence shown here is derived from an EMBL/GenBank/DDBJ whole genome shotgun (WGS) entry which is preliminary data.</text>
</comment>
<dbReference type="InterPro" id="IPR030400">
    <property type="entry name" value="Sedolisin_dom"/>
</dbReference>
<evidence type="ECO:0000313" key="12">
    <source>
        <dbReference type="Proteomes" id="UP001465976"/>
    </source>
</evidence>
<comment type="cofactor">
    <cofactor evidence="8">
        <name>Ca(2+)</name>
        <dbReference type="ChEBI" id="CHEBI:29108"/>
    </cofactor>
    <text evidence="8">Binds 1 Ca(2+) ion per subunit.</text>
</comment>
<keyword evidence="9" id="KW-0732">Signal</keyword>
<evidence type="ECO:0000256" key="2">
    <source>
        <dbReference type="ARBA" id="ARBA00022670"/>
    </source>
</evidence>
<dbReference type="PANTHER" id="PTHR14218:SF19">
    <property type="entry name" value="SERINE PROTEASE AORO, PUTATIVE (AFU_ORTHOLOGUE AFUA_6G10250)-RELATED"/>
    <property type="match status" value="1"/>
</dbReference>
<dbReference type="InterPro" id="IPR050819">
    <property type="entry name" value="Tripeptidyl-peptidase_I"/>
</dbReference>
<keyword evidence="4 8" id="KW-0378">Hydrolase</keyword>
<dbReference type="InterPro" id="IPR036852">
    <property type="entry name" value="Peptidase_S8/S53_dom_sf"/>
</dbReference>
<keyword evidence="6 8" id="KW-0106">Calcium</keyword>
<comment type="subcellular location">
    <subcellularLocation>
        <location evidence="1">Secreted</location>
        <location evidence="1">Extracellular space</location>
    </subcellularLocation>
</comment>
<evidence type="ECO:0000256" key="4">
    <source>
        <dbReference type="ARBA" id="ARBA00022801"/>
    </source>
</evidence>
<keyword evidence="7" id="KW-0865">Zymogen</keyword>
<feature type="domain" description="Peptidase S53" evidence="10">
    <location>
        <begin position="232"/>
        <end position="664"/>
    </location>
</feature>
<name>A0ABR3FP34_9AGAR</name>
<evidence type="ECO:0000256" key="6">
    <source>
        <dbReference type="ARBA" id="ARBA00022837"/>
    </source>
</evidence>
<dbReference type="InterPro" id="IPR015366">
    <property type="entry name" value="S53_propep"/>
</dbReference>
<dbReference type="PROSITE" id="PS51695">
    <property type="entry name" value="SEDOLISIN"/>
    <property type="match status" value="1"/>
</dbReference>
<proteinExistence type="predicted"/>
<evidence type="ECO:0000256" key="1">
    <source>
        <dbReference type="ARBA" id="ARBA00004239"/>
    </source>
</evidence>
<evidence type="ECO:0000256" key="7">
    <source>
        <dbReference type="ARBA" id="ARBA00023145"/>
    </source>
</evidence>
<evidence type="ECO:0000313" key="11">
    <source>
        <dbReference type="EMBL" id="KAL0577149.1"/>
    </source>
</evidence>
<dbReference type="CDD" id="cd11377">
    <property type="entry name" value="Pro-peptidase_S53"/>
    <property type="match status" value="1"/>
</dbReference>
<dbReference type="Pfam" id="PF09286">
    <property type="entry name" value="Pro-kuma_activ"/>
    <property type="match status" value="1"/>
</dbReference>
<feature type="active site" description="Charge relay system" evidence="8">
    <location>
        <position position="580"/>
    </location>
</feature>
<feature type="signal peptide" evidence="9">
    <location>
        <begin position="1"/>
        <end position="18"/>
    </location>
</feature>
<feature type="active site" description="Charge relay system" evidence="8">
    <location>
        <position position="309"/>
    </location>
</feature>
<dbReference type="SMART" id="SM00944">
    <property type="entry name" value="Pro-kuma_activ"/>
    <property type="match status" value="1"/>
</dbReference>